<dbReference type="AlphaFoldDB" id="N1W1A1"/>
<dbReference type="Proteomes" id="UP000012227">
    <property type="component" value="Unassembled WGS sequence"/>
</dbReference>
<evidence type="ECO:0000313" key="1">
    <source>
        <dbReference type="EMBL" id="EMY68823.1"/>
    </source>
</evidence>
<accession>N1W1A1</accession>
<proteinExistence type="predicted"/>
<reference evidence="1 2" key="1">
    <citation type="submission" date="2013-03" db="EMBL/GenBank/DDBJ databases">
        <authorList>
            <person name="Harkins D.M."/>
            <person name="Durkin A.S."/>
            <person name="Brinkac L.M."/>
            <person name="Haft D.H."/>
            <person name="Selengut J.D."/>
            <person name="Sanka R."/>
            <person name="DePew J."/>
            <person name="Purushe J."/>
            <person name="Galloway R.L."/>
            <person name="Vinetz J.M."/>
            <person name="Sutton G.G."/>
            <person name="Nierman W.C."/>
            <person name="Fouts D.E."/>
        </authorList>
    </citation>
    <scope>NUCLEOTIDE SEQUENCE [LARGE SCALE GENOMIC DNA]</scope>
    <source>
        <strain evidence="1 2">Waz Holland</strain>
    </source>
</reference>
<gene>
    <name evidence="1" type="ORF">LEP1GSC199_1658</name>
</gene>
<evidence type="ECO:0000313" key="2">
    <source>
        <dbReference type="Proteomes" id="UP000012227"/>
    </source>
</evidence>
<dbReference type="RefSeq" id="WP_002987298.1">
    <property type="nucleotide sequence ID" value="NZ_AOGY02000065.1"/>
</dbReference>
<organism evidence="1 2">
    <name type="scientific">Leptospira vanthielii serovar Holland str. Waz Holland = ATCC 700522</name>
    <dbReference type="NCBI Taxonomy" id="1218591"/>
    <lineage>
        <taxon>Bacteria</taxon>
        <taxon>Pseudomonadati</taxon>
        <taxon>Spirochaetota</taxon>
        <taxon>Spirochaetia</taxon>
        <taxon>Leptospirales</taxon>
        <taxon>Leptospiraceae</taxon>
        <taxon>Leptospira</taxon>
    </lineage>
</organism>
<sequence>MINWPIMKIVLFFHMLAILCNCIGNSKPYKIKLCEEAYAVGALGILQLDVNNEEKMERSTLNLLIYHVCVTDAKEWSERQKPKL</sequence>
<protein>
    <submittedName>
        <fullName evidence="1">Uncharacterized protein</fullName>
    </submittedName>
</protein>
<name>N1W1A1_9LEPT</name>
<dbReference type="EMBL" id="AOGY02000065">
    <property type="protein sequence ID" value="EMY68823.1"/>
    <property type="molecule type" value="Genomic_DNA"/>
</dbReference>
<comment type="caution">
    <text evidence="1">The sequence shown here is derived from an EMBL/GenBank/DDBJ whole genome shotgun (WGS) entry which is preliminary data.</text>
</comment>